<sequence length="60" mass="6794">MPGQVGPVISHKLWMQIWMLKARNSDVMSTSLSVTCEHRPWNTLLQKPTILGFLGKVDES</sequence>
<reference evidence="2" key="2">
    <citation type="submission" date="2015-01" db="EMBL/GenBank/DDBJ databases">
        <title>Evolutionary Origins and Diversification of the Mycorrhizal Mutualists.</title>
        <authorList>
            <consortium name="DOE Joint Genome Institute"/>
            <consortium name="Mycorrhizal Genomics Consortium"/>
            <person name="Kohler A."/>
            <person name="Kuo A."/>
            <person name="Nagy L.G."/>
            <person name="Floudas D."/>
            <person name="Copeland A."/>
            <person name="Barry K.W."/>
            <person name="Cichocki N."/>
            <person name="Veneault-Fourrey C."/>
            <person name="LaButti K."/>
            <person name="Lindquist E.A."/>
            <person name="Lipzen A."/>
            <person name="Lundell T."/>
            <person name="Morin E."/>
            <person name="Murat C."/>
            <person name="Riley R."/>
            <person name="Ohm R."/>
            <person name="Sun H."/>
            <person name="Tunlid A."/>
            <person name="Henrissat B."/>
            <person name="Grigoriev I.V."/>
            <person name="Hibbett D.S."/>
            <person name="Martin F."/>
        </authorList>
    </citation>
    <scope>NUCLEOTIDE SEQUENCE [LARGE SCALE GENOMIC DNA]</scope>
    <source>
        <strain evidence="2">ATCC 200175</strain>
    </source>
</reference>
<dbReference type="EMBL" id="KN819407">
    <property type="protein sequence ID" value="KIJ10403.1"/>
    <property type="molecule type" value="Genomic_DNA"/>
</dbReference>
<dbReference type="HOGENOM" id="CLU_2942420_0_0_1"/>
<evidence type="ECO:0000313" key="2">
    <source>
        <dbReference type="Proteomes" id="UP000053647"/>
    </source>
</evidence>
<organism evidence="1 2">
    <name type="scientific">Paxillus involutus ATCC 200175</name>
    <dbReference type="NCBI Taxonomy" id="664439"/>
    <lineage>
        <taxon>Eukaryota</taxon>
        <taxon>Fungi</taxon>
        <taxon>Dikarya</taxon>
        <taxon>Basidiomycota</taxon>
        <taxon>Agaricomycotina</taxon>
        <taxon>Agaricomycetes</taxon>
        <taxon>Agaricomycetidae</taxon>
        <taxon>Boletales</taxon>
        <taxon>Paxilineae</taxon>
        <taxon>Paxillaceae</taxon>
        <taxon>Paxillus</taxon>
    </lineage>
</organism>
<gene>
    <name evidence="1" type="ORF">PAXINDRAFT_102028</name>
</gene>
<protein>
    <submittedName>
        <fullName evidence="1">Uncharacterized protein</fullName>
    </submittedName>
</protein>
<proteinExistence type="predicted"/>
<accession>A0A0C9TI10</accession>
<keyword evidence="2" id="KW-1185">Reference proteome</keyword>
<dbReference type="Proteomes" id="UP000053647">
    <property type="component" value="Unassembled WGS sequence"/>
</dbReference>
<evidence type="ECO:0000313" key="1">
    <source>
        <dbReference type="EMBL" id="KIJ10403.1"/>
    </source>
</evidence>
<reference evidence="1 2" key="1">
    <citation type="submission" date="2014-06" db="EMBL/GenBank/DDBJ databases">
        <authorList>
            <consortium name="DOE Joint Genome Institute"/>
            <person name="Kuo A."/>
            <person name="Kohler A."/>
            <person name="Nagy L.G."/>
            <person name="Floudas D."/>
            <person name="Copeland A."/>
            <person name="Barry K.W."/>
            <person name="Cichocki N."/>
            <person name="Veneault-Fourrey C."/>
            <person name="LaButti K."/>
            <person name="Lindquist E.A."/>
            <person name="Lipzen A."/>
            <person name="Lundell T."/>
            <person name="Morin E."/>
            <person name="Murat C."/>
            <person name="Sun H."/>
            <person name="Tunlid A."/>
            <person name="Henrissat B."/>
            <person name="Grigoriev I.V."/>
            <person name="Hibbett D.S."/>
            <person name="Martin F."/>
            <person name="Nordberg H.P."/>
            <person name="Cantor M.N."/>
            <person name="Hua S.X."/>
        </authorList>
    </citation>
    <scope>NUCLEOTIDE SEQUENCE [LARGE SCALE GENOMIC DNA]</scope>
    <source>
        <strain evidence="1 2">ATCC 200175</strain>
    </source>
</reference>
<dbReference type="AlphaFoldDB" id="A0A0C9TI10"/>
<name>A0A0C9TI10_PAXIN</name>